<accession>A0A9X2RGT4</accession>
<dbReference type="InterPro" id="IPR019734">
    <property type="entry name" value="TPR_rpt"/>
</dbReference>
<dbReference type="AlphaFoldDB" id="A0A9X2RGT4"/>
<feature type="repeat" description="TPR" evidence="1">
    <location>
        <begin position="385"/>
        <end position="418"/>
    </location>
</feature>
<feature type="domain" description="CHAT" evidence="3">
    <location>
        <begin position="665"/>
        <end position="974"/>
    </location>
</feature>
<evidence type="ECO:0000313" key="5">
    <source>
        <dbReference type="Proteomes" id="UP001139125"/>
    </source>
</evidence>
<keyword evidence="1" id="KW-0802">TPR repeat</keyword>
<dbReference type="PANTHER" id="PTHR10098">
    <property type="entry name" value="RAPSYN-RELATED"/>
    <property type="match status" value="1"/>
</dbReference>
<reference evidence="4" key="1">
    <citation type="submission" date="2022-06" db="EMBL/GenBank/DDBJ databases">
        <title>Gracilimonas sp. CAU 1638 isolated from sea sediment.</title>
        <authorList>
            <person name="Kim W."/>
        </authorList>
    </citation>
    <scope>NUCLEOTIDE SEQUENCE</scope>
    <source>
        <strain evidence="4">CAU 1638</strain>
    </source>
</reference>
<evidence type="ECO:0000259" key="3">
    <source>
        <dbReference type="Pfam" id="PF12770"/>
    </source>
</evidence>
<dbReference type="PROSITE" id="PS50005">
    <property type="entry name" value="TPR"/>
    <property type="match status" value="3"/>
</dbReference>
<keyword evidence="2" id="KW-0175">Coiled coil</keyword>
<dbReference type="RefSeq" id="WP_255133887.1">
    <property type="nucleotide sequence ID" value="NZ_JANDBC010000001.1"/>
</dbReference>
<evidence type="ECO:0000256" key="1">
    <source>
        <dbReference type="PROSITE-ProRule" id="PRU00339"/>
    </source>
</evidence>
<dbReference type="EMBL" id="JANDBC010000001">
    <property type="protein sequence ID" value="MCP9291179.1"/>
    <property type="molecule type" value="Genomic_DNA"/>
</dbReference>
<name>A0A9X2RGT4_9BACT</name>
<dbReference type="InterPro" id="IPR024983">
    <property type="entry name" value="CHAT_dom"/>
</dbReference>
<dbReference type="PANTHER" id="PTHR10098:SF108">
    <property type="entry name" value="TETRATRICOPEPTIDE REPEAT PROTEIN 28"/>
    <property type="match status" value="1"/>
</dbReference>
<proteinExistence type="predicted"/>
<dbReference type="Proteomes" id="UP001139125">
    <property type="component" value="Unassembled WGS sequence"/>
</dbReference>
<dbReference type="Gene3D" id="1.25.40.10">
    <property type="entry name" value="Tetratricopeptide repeat domain"/>
    <property type="match status" value="3"/>
</dbReference>
<gene>
    <name evidence="4" type="ORF">NM125_06250</name>
</gene>
<dbReference type="Pfam" id="PF13181">
    <property type="entry name" value="TPR_8"/>
    <property type="match status" value="2"/>
</dbReference>
<comment type="caution">
    <text evidence="4">The sequence shown here is derived from an EMBL/GenBank/DDBJ whole genome shotgun (WGS) entry which is preliminary data.</text>
</comment>
<dbReference type="Pfam" id="PF13424">
    <property type="entry name" value="TPR_12"/>
    <property type="match status" value="1"/>
</dbReference>
<protein>
    <submittedName>
        <fullName evidence="4">CHAT domain-containing protein</fullName>
    </submittedName>
</protein>
<sequence length="974" mass="110497">MKVFASVILIVGAGFFLGLQAQNVASDSLYNQAHDLYRQAKYEQAAEIFKEASEYYLSVGDSVDWVRSILRQGDALLSLGEVRKGEELFIFVNEHQPKNAGAILKAEIQKNLGRVYRELEQYEKSIRFYEKGLELAAVEGASAFMAQLNNNISYPYLYSGDYERAFSHQKKAKEIYESIGENYRLSFVLNGMFITLRNLGLHKQANKYIRQSLDLREETGNPNLMDIAYHNMAVSFNDMGQKDSAIIYYGKSLELSRMLENPYDITQTLINIGQLYKRSGDYENALAYFNEALETNYQTERPVSIANNLKELAEVAVLNNDLNNAESFYREALNWIKKADSPQELAGLYLKIAELKLKQDEFDEAKEYVTEAKSISSENFASQLSQAHMVLGEIYEAEGEFRKSVGQFRRAHAMFANQSISSQIEPTIELAGAYSKMESDSAFILADEAFFLIDSVRTNVAGLTFRSGFFRDYAGFYNEVASWYIIQKNDPEKAFDLVEAAKARVLMDELAEARKKVYETLDEATLIKKQQKAKQIDRLYTQLEQADSKEGAAEIREELKDLEFEYQSFLNELHTNSRELKNFDYPEPVTLSKVQELLNEETAVIEYAFTQTGMIRLVVQHDDISASYRDSVSSTNARSFFTENVRSFRQSIIESEEKSTIYDQGANLYDYLIPAFEEVEGPKTANLVIIPDGPLSFLPFEALSRDSRFLIQDFQVKYLPSASIYSFIQPPHRETEYDLLALAGSGFESEENAAYPARSQASFASLPSTLLEVDSISVNFSKVKILKNDDVTEATLKSHDLGNYRILHFATHANVDETNPFRSGLILSKKAEVESLFGEDGHLNSREISSLKLNADLVTLSACNTGMGKLVTGEGLLGLQRSFLSAGASSVMVSLWSVFDRSTSVFMSNFYSSMLAHQQEDYGMWNQTLDWFGMYEHPMIDYKTKAIRDAKLAMIDHPYYNHPVYWAPFILIGK</sequence>
<feature type="repeat" description="TPR" evidence="1">
    <location>
        <begin position="266"/>
        <end position="299"/>
    </location>
</feature>
<organism evidence="4 5">
    <name type="scientific">Gracilimonas sediminicola</name>
    <dbReference type="NCBI Taxonomy" id="2952158"/>
    <lineage>
        <taxon>Bacteria</taxon>
        <taxon>Pseudomonadati</taxon>
        <taxon>Balneolota</taxon>
        <taxon>Balneolia</taxon>
        <taxon>Balneolales</taxon>
        <taxon>Balneolaceae</taxon>
        <taxon>Gracilimonas</taxon>
    </lineage>
</organism>
<dbReference type="Pfam" id="PF12770">
    <property type="entry name" value="CHAT"/>
    <property type="match status" value="1"/>
</dbReference>
<dbReference type="PROSITE" id="PS50293">
    <property type="entry name" value="TPR_REGION"/>
    <property type="match status" value="1"/>
</dbReference>
<dbReference type="SMART" id="SM00028">
    <property type="entry name" value="TPR"/>
    <property type="match status" value="8"/>
</dbReference>
<dbReference type="SUPFAM" id="SSF48452">
    <property type="entry name" value="TPR-like"/>
    <property type="match status" value="2"/>
</dbReference>
<evidence type="ECO:0000313" key="4">
    <source>
        <dbReference type="EMBL" id="MCP9291179.1"/>
    </source>
</evidence>
<evidence type="ECO:0000256" key="2">
    <source>
        <dbReference type="SAM" id="Coils"/>
    </source>
</evidence>
<feature type="coiled-coil region" evidence="2">
    <location>
        <begin position="529"/>
        <end position="572"/>
    </location>
</feature>
<keyword evidence="5" id="KW-1185">Reference proteome</keyword>
<feature type="repeat" description="TPR" evidence="1">
    <location>
        <begin position="106"/>
        <end position="139"/>
    </location>
</feature>
<dbReference type="InterPro" id="IPR011990">
    <property type="entry name" value="TPR-like_helical_dom_sf"/>
</dbReference>